<dbReference type="EMBL" id="JBHTIW010000010">
    <property type="protein sequence ID" value="MFD0921127.1"/>
    <property type="molecule type" value="Genomic_DNA"/>
</dbReference>
<evidence type="ECO:0000313" key="2">
    <source>
        <dbReference type="EMBL" id="MFD0921127.1"/>
    </source>
</evidence>
<accession>A0ABW3FTS4</accession>
<protein>
    <submittedName>
        <fullName evidence="2">Uncharacterized protein</fullName>
    </submittedName>
</protein>
<dbReference type="RefSeq" id="WP_263249166.1">
    <property type="nucleotide sequence ID" value="NZ_BAABLT010000048.1"/>
</dbReference>
<proteinExistence type="predicted"/>
<evidence type="ECO:0000256" key="1">
    <source>
        <dbReference type="SAM" id="MobiDB-lite"/>
    </source>
</evidence>
<keyword evidence="3" id="KW-1185">Reference proteome</keyword>
<sequence>MNARIDLAISSGLTAGPDEETARPNSARPNGLAHQAVEFLAAMRTARLRAHCRFCPPQENG</sequence>
<reference evidence="3" key="1">
    <citation type="journal article" date="2019" name="Int. J. Syst. Evol. Microbiol.">
        <title>The Global Catalogue of Microorganisms (GCM) 10K type strain sequencing project: providing services to taxonomists for standard genome sequencing and annotation.</title>
        <authorList>
            <consortium name="The Broad Institute Genomics Platform"/>
            <consortium name="The Broad Institute Genome Sequencing Center for Infectious Disease"/>
            <person name="Wu L."/>
            <person name="Ma J."/>
        </authorList>
    </citation>
    <scope>NUCLEOTIDE SEQUENCE [LARGE SCALE GENOMIC DNA]</scope>
    <source>
        <strain evidence="3">CCUG 56401</strain>
    </source>
</reference>
<gene>
    <name evidence="2" type="ORF">ACFQ16_15380</name>
</gene>
<dbReference type="Proteomes" id="UP001597018">
    <property type="component" value="Unassembled WGS sequence"/>
</dbReference>
<evidence type="ECO:0000313" key="3">
    <source>
        <dbReference type="Proteomes" id="UP001597018"/>
    </source>
</evidence>
<organism evidence="2 3">
    <name type="scientific">Saccharopolyspora rosea</name>
    <dbReference type="NCBI Taxonomy" id="524884"/>
    <lineage>
        <taxon>Bacteria</taxon>
        <taxon>Bacillati</taxon>
        <taxon>Actinomycetota</taxon>
        <taxon>Actinomycetes</taxon>
        <taxon>Pseudonocardiales</taxon>
        <taxon>Pseudonocardiaceae</taxon>
        <taxon>Saccharopolyspora</taxon>
    </lineage>
</organism>
<comment type="caution">
    <text evidence="2">The sequence shown here is derived from an EMBL/GenBank/DDBJ whole genome shotgun (WGS) entry which is preliminary data.</text>
</comment>
<feature type="region of interest" description="Disordered" evidence="1">
    <location>
        <begin position="9"/>
        <end position="30"/>
    </location>
</feature>
<name>A0ABW3FTS4_9PSEU</name>